<evidence type="ECO:0000256" key="9">
    <source>
        <dbReference type="ARBA" id="ARBA00049244"/>
    </source>
</evidence>
<dbReference type="InterPro" id="IPR029460">
    <property type="entry name" value="DNAPol_HHH"/>
</dbReference>
<dbReference type="NCBIfam" id="TIGR00594">
    <property type="entry name" value="polc"/>
    <property type="match status" value="1"/>
</dbReference>
<evidence type="ECO:0000256" key="4">
    <source>
        <dbReference type="ARBA" id="ARBA00019114"/>
    </source>
</evidence>
<keyword evidence="7" id="KW-0235">DNA replication</keyword>
<dbReference type="STRING" id="1229780.BN381_430072"/>
<keyword evidence="5 11" id="KW-0808">Transferase</keyword>
<evidence type="ECO:0000256" key="6">
    <source>
        <dbReference type="ARBA" id="ARBA00022695"/>
    </source>
</evidence>
<dbReference type="InterPro" id="IPR004013">
    <property type="entry name" value="PHP_dom"/>
</dbReference>
<dbReference type="Proteomes" id="UP000018291">
    <property type="component" value="Unassembled WGS sequence"/>
</dbReference>
<evidence type="ECO:0000256" key="7">
    <source>
        <dbReference type="ARBA" id="ARBA00022705"/>
    </source>
</evidence>
<evidence type="ECO:0000256" key="8">
    <source>
        <dbReference type="ARBA" id="ARBA00022932"/>
    </source>
</evidence>
<evidence type="ECO:0000259" key="10">
    <source>
        <dbReference type="SMART" id="SM00481"/>
    </source>
</evidence>
<dbReference type="EMBL" id="CANL01000038">
    <property type="protein sequence ID" value="CCM64676.1"/>
    <property type="molecule type" value="Genomic_DNA"/>
</dbReference>
<keyword evidence="8" id="KW-0239">DNA-directed DNA polymerase</keyword>
<evidence type="ECO:0000256" key="2">
    <source>
        <dbReference type="ARBA" id="ARBA00009496"/>
    </source>
</evidence>
<dbReference type="EC" id="2.7.7.7" evidence="3"/>
<dbReference type="eggNOG" id="COG0587">
    <property type="taxonomic scope" value="Bacteria"/>
</dbReference>
<dbReference type="NCBIfam" id="NF005298">
    <property type="entry name" value="PRK06826.1"/>
    <property type="match status" value="1"/>
</dbReference>
<dbReference type="InterPro" id="IPR011708">
    <property type="entry name" value="DNA_pol3_alpha_NTPase_dom"/>
</dbReference>
<reference evidence="11 12" key="1">
    <citation type="journal article" date="2013" name="ISME J.">
        <title>Metabolic model for the filamentous 'Candidatus Microthrix parvicella' based on genomic and metagenomic analyses.</title>
        <authorList>
            <person name="Jon McIlroy S."/>
            <person name="Kristiansen R."/>
            <person name="Albertsen M."/>
            <person name="Michael Karst S."/>
            <person name="Rossetti S."/>
            <person name="Lund Nielsen J."/>
            <person name="Tandoi V."/>
            <person name="James Seviour R."/>
            <person name="Nielsen P.H."/>
        </authorList>
    </citation>
    <scope>NUCLEOTIDE SEQUENCE [LARGE SCALE GENOMIC DNA]</scope>
    <source>
        <strain evidence="11 12">RN1</strain>
    </source>
</reference>
<dbReference type="Gene3D" id="1.10.150.870">
    <property type="match status" value="1"/>
</dbReference>
<dbReference type="InterPro" id="IPR004805">
    <property type="entry name" value="DnaE2/DnaE/PolC"/>
</dbReference>
<name>R4Z5Q5_9ACTN</name>
<dbReference type="GO" id="GO:0006260">
    <property type="term" value="P:DNA replication"/>
    <property type="evidence" value="ECO:0007669"/>
    <property type="project" value="UniProtKB-KW"/>
</dbReference>
<proteinExistence type="inferred from homology"/>
<dbReference type="GO" id="GO:0008408">
    <property type="term" value="F:3'-5' exonuclease activity"/>
    <property type="evidence" value="ECO:0007669"/>
    <property type="project" value="InterPro"/>
</dbReference>
<keyword evidence="12" id="KW-1185">Reference proteome</keyword>
<comment type="catalytic activity">
    <reaction evidence="9">
        <text>DNA(n) + a 2'-deoxyribonucleoside 5'-triphosphate = DNA(n+1) + diphosphate</text>
        <dbReference type="Rhea" id="RHEA:22508"/>
        <dbReference type="Rhea" id="RHEA-COMP:17339"/>
        <dbReference type="Rhea" id="RHEA-COMP:17340"/>
        <dbReference type="ChEBI" id="CHEBI:33019"/>
        <dbReference type="ChEBI" id="CHEBI:61560"/>
        <dbReference type="ChEBI" id="CHEBI:173112"/>
        <dbReference type="EC" id="2.7.7.7"/>
    </reaction>
</comment>
<dbReference type="NCBIfam" id="NF004226">
    <property type="entry name" value="PRK05673.1"/>
    <property type="match status" value="1"/>
</dbReference>
<dbReference type="HOGENOM" id="CLU_001600_0_0_11"/>
<dbReference type="GO" id="GO:0003676">
    <property type="term" value="F:nucleic acid binding"/>
    <property type="evidence" value="ECO:0007669"/>
    <property type="project" value="InterPro"/>
</dbReference>
<protein>
    <recommendedName>
        <fullName evidence="4">DNA polymerase III subunit alpha</fullName>
        <ecNumber evidence="3">2.7.7.7</ecNumber>
    </recommendedName>
</protein>
<dbReference type="SMART" id="SM00481">
    <property type="entry name" value="POLIIIAc"/>
    <property type="match status" value="1"/>
</dbReference>
<dbReference type="CDD" id="cd04485">
    <property type="entry name" value="DnaE_OBF"/>
    <property type="match status" value="1"/>
</dbReference>
<comment type="similarity">
    <text evidence="2">Belongs to the DNA polymerase type-C family. DnaE subfamily.</text>
</comment>
<keyword evidence="6 11" id="KW-0548">Nucleotidyltransferase</keyword>
<dbReference type="AlphaFoldDB" id="R4Z5Q5"/>
<dbReference type="Pfam" id="PF01336">
    <property type="entry name" value="tRNA_anti-codon"/>
    <property type="match status" value="1"/>
</dbReference>
<comment type="caution">
    <text evidence="11">The sequence shown here is derived from an EMBL/GenBank/DDBJ whole genome shotgun (WGS) entry which is preliminary data.</text>
</comment>
<organism evidence="11 12">
    <name type="scientific">Candidatus Neomicrothrix parvicella RN1</name>
    <dbReference type="NCBI Taxonomy" id="1229780"/>
    <lineage>
        <taxon>Bacteria</taxon>
        <taxon>Bacillati</taxon>
        <taxon>Actinomycetota</taxon>
        <taxon>Acidimicrobiia</taxon>
        <taxon>Acidimicrobiales</taxon>
        <taxon>Microthrixaceae</taxon>
        <taxon>Candidatus Neomicrothrix</taxon>
    </lineage>
</organism>
<dbReference type="RefSeq" id="WP_012228909.1">
    <property type="nucleotide sequence ID" value="NZ_HG422565.1"/>
</dbReference>
<dbReference type="OrthoDB" id="9803237at2"/>
<evidence type="ECO:0000313" key="11">
    <source>
        <dbReference type="EMBL" id="CCM64676.1"/>
    </source>
</evidence>
<dbReference type="CDD" id="cd12113">
    <property type="entry name" value="PHP_PolIIIA_DnaE3"/>
    <property type="match status" value="1"/>
</dbReference>
<evidence type="ECO:0000313" key="12">
    <source>
        <dbReference type="Proteomes" id="UP000018291"/>
    </source>
</evidence>
<comment type="subcellular location">
    <subcellularLocation>
        <location evidence="1">Cytoplasm</location>
    </subcellularLocation>
</comment>
<dbReference type="GO" id="GO:0003887">
    <property type="term" value="F:DNA-directed DNA polymerase activity"/>
    <property type="evidence" value="ECO:0007669"/>
    <property type="project" value="UniProtKB-KW"/>
</dbReference>
<dbReference type="InterPro" id="IPR004365">
    <property type="entry name" value="NA-bd_OB_tRNA"/>
</dbReference>
<sequence length="1179" mass="131763">MPDSFVHLHQHTEFSMLDGASRIGEVVAAAAKDGQPALGITDHGNMYGVLDFYKEARAQGINPIIGTEAYMAYDSRFERPSRRGRVDDSGGEVEGGRKLYYHLTLLAENLTGYKNLIQLSSKAFLEGYYYKPRLDWELLSQHAESVIATTGCLGGHVLQALMNESFDAALEKAGRLQDIFGRDNLFVEIQDHGIPEQHKTNPQLIEIAKRLRAPLLATNDGHYVTREDAEAHDALLCVQTGSLVSDEKRFRFHGSDHYLKSAQEMRHLFREVEVSCDNTLWIAERCNLEIEFPEPELPQFPLPEGYATDTEYLKALTYEGAHMRWGATLTPEARERIDYELDVIDEMGYSSYFIITWDLIKHARDLNIRVGPGRGSAAGCAVAYCLRITELDPIRYDLLFERFLNPERVSMPDIDMDFDSRYRDEMIRYAAERYGREHVAQIVTFSTIKARAAVRDSARVLGYPYSLGDKVAKAMPPLVMGRDTPLYACLEEHPKYLGGYKVATELRDMYATDPDAKKVMDVAKGIEGLRRQDGIHAAAVVITKGPLTDYLPIQRKPESGGNPEDAPVVTQFEGGTCEDLGLLKMDFLGLRNLDVISDALELISEHRGVDVDIDNVALDDPPTFAMLAKGETIGVFQLESPPMRALIRAVAPDSFEDVAALIALYRPGPMGANMHYDYADRKNGRKPVDFFHPAAEEVLSDTYGLMIYQESVMRVAQRFAGYSLAQADNLRKACGKKKPELMIKERASFEEGVEATGFERSLGKELFDIIERFADYAFNKSHSYGYGLVTYQTAYLKANYPEEYLAALLTSVSHTLEKAAVYLAECRSMGITVEVPDINRSAAFFTPGDQSIIFGLAAVRNVGEGLVDLIVAEREAKGPFTARAIDGRPIDAFDDFCLRVPYEVLNKRTIESIIKAGGFDRCDLPRKGLLLRMEERIDHIVARRREHDMGVMSLFGSGGDEPTIDEHPVTDVEFDKAERLSHEKEMLGLYVSDHPLMGYEEALGRKTDGPLSELSELSDGASRSIGGVVTNLQRKWTKKGDLMAIFQLEDLQSQIEVMVFPRTMTEHGHKLDDDVLVIVNGRVDQRDDTPKFIAFDIEVFDGAEATSDNPLNLRISPSKLDDALVEELRRVILEFPGRSEVHIDLGGSSVHLRPPFCVNHSASLISELRVLLGTSAVVL</sequence>
<dbReference type="Pfam" id="PF07733">
    <property type="entry name" value="DNA_pol3_alpha"/>
    <property type="match status" value="1"/>
</dbReference>
<feature type="domain" description="Polymerase/histidinol phosphatase N-terminal" evidence="10">
    <location>
        <begin position="6"/>
        <end position="73"/>
    </location>
</feature>
<dbReference type="Pfam" id="PF14579">
    <property type="entry name" value="HHH_6"/>
    <property type="match status" value="1"/>
</dbReference>
<dbReference type="Gene3D" id="1.10.10.1600">
    <property type="entry name" value="Bacterial DNA polymerase III alpha subunit, thumb domain"/>
    <property type="match status" value="1"/>
</dbReference>
<dbReference type="InterPro" id="IPR040982">
    <property type="entry name" value="DNA_pol3_finger"/>
</dbReference>
<dbReference type="GO" id="GO:0005737">
    <property type="term" value="C:cytoplasm"/>
    <property type="evidence" value="ECO:0007669"/>
    <property type="project" value="UniProtKB-SubCell"/>
</dbReference>
<dbReference type="PANTHER" id="PTHR32294:SF0">
    <property type="entry name" value="DNA POLYMERASE III SUBUNIT ALPHA"/>
    <property type="match status" value="1"/>
</dbReference>
<accession>R4Z5Q5</accession>
<dbReference type="InterPro" id="IPR041931">
    <property type="entry name" value="DNA_pol3_alpha_thumb_dom"/>
</dbReference>
<gene>
    <name evidence="11" type="ORF">BN381_430072</name>
</gene>
<evidence type="ECO:0000256" key="5">
    <source>
        <dbReference type="ARBA" id="ARBA00022679"/>
    </source>
</evidence>
<dbReference type="SUPFAM" id="SSF89550">
    <property type="entry name" value="PHP domain-like"/>
    <property type="match status" value="1"/>
</dbReference>
<evidence type="ECO:0000256" key="1">
    <source>
        <dbReference type="ARBA" id="ARBA00004496"/>
    </source>
</evidence>
<dbReference type="InterPro" id="IPR003141">
    <property type="entry name" value="Pol/His_phosphatase_N"/>
</dbReference>
<dbReference type="PANTHER" id="PTHR32294">
    <property type="entry name" value="DNA POLYMERASE III SUBUNIT ALPHA"/>
    <property type="match status" value="1"/>
</dbReference>
<dbReference type="Gene3D" id="3.20.20.140">
    <property type="entry name" value="Metal-dependent hydrolases"/>
    <property type="match status" value="1"/>
</dbReference>
<dbReference type="Pfam" id="PF02811">
    <property type="entry name" value="PHP"/>
    <property type="match status" value="1"/>
</dbReference>
<dbReference type="InterPro" id="IPR016195">
    <property type="entry name" value="Pol/histidinol_Pase-like"/>
</dbReference>
<evidence type="ECO:0000256" key="3">
    <source>
        <dbReference type="ARBA" id="ARBA00012417"/>
    </source>
</evidence>
<dbReference type="Pfam" id="PF17657">
    <property type="entry name" value="DNA_pol3_finger"/>
    <property type="match status" value="1"/>
</dbReference>